<evidence type="ECO:0000313" key="6">
    <source>
        <dbReference type="Proteomes" id="UP000094236"/>
    </source>
</evidence>
<dbReference type="OrthoDB" id="10027013at2759"/>
<dbReference type="Pfam" id="PF08241">
    <property type="entry name" value="Methyltransf_11"/>
    <property type="match status" value="1"/>
</dbReference>
<dbReference type="InterPro" id="IPR029063">
    <property type="entry name" value="SAM-dependent_MTases_sf"/>
</dbReference>
<dbReference type="InterPro" id="IPR051052">
    <property type="entry name" value="Diverse_substrate_MTase"/>
</dbReference>
<keyword evidence="6" id="KW-1185">Reference proteome</keyword>
<feature type="domain" description="Methyltransferase type 11" evidence="4">
    <location>
        <begin position="60"/>
        <end position="154"/>
    </location>
</feature>
<dbReference type="GO" id="GO:0008757">
    <property type="term" value="F:S-adenosylmethionine-dependent methyltransferase activity"/>
    <property type="evidence" value="ECO:0007669"/>
    <property type="project" value="InterPro"/>
</dbReference>
<dbReference type="AlphaFoldDB" id="A0A1E4U171"/>
<protein>
    <recommendedName>
        <fullName evidence="4">Methyltransferase type 11 domain-containing protein</fullName>
    </recommendedName>
</protein>
<evidence type="ECO:0000259" key="4">
    <source>
        <dbReference type="Pfam" id="PF08241"/>
    </source>
</evidence>
<dbReference type="GO" id="GO:0032259">
    <property type="term" value="P:methylation"/>
    <property type="evidence" value="ECO:0007669"/>
    <property type="project" value="UniProtKB-KW"/>
</dbReference>
<organism evidence="5 6">
    <name type="scientific">Pachysolen tannophilus NRRL Y-2460</name>
    <dbReference type="NCBI Taxonomy" id="669874"/>
    <lineage>
        <taxon>Eukaryota</taxon>
        <taxon>Fungi</taxon>
        <taxon>Dikarya</taxon>
        <taxon>Ascomycota</taxon>
        <taxon>Saccharomycotina</taxon>
        <taxon>Pichiomycetes</taxon>
        <taxon>Pachysolenaceae</taxon>
        <taxon>Pachysolen</taxon>
    </lineage>
</organism>
<dbReference type="Proteomes" id="UP000094236">
    <property type="component" value="Unassembled WGS sequence"/>
</dbReference>
<accession>A0A1E4U171</accession>
<evidence type="ECO:0000256" key="1">
    <source>
        <dbReference type="ARBA" id="ARBA00008361"/>
    </source>
</evidence>
<gene>
    <name evidence="5" type="ORF">PACTADRAFT_47614</name>
</gene>
<dbReference type="PANTHER" id="PTHR44942">
    <property type="entry name" value="METHYLTRANSF_11 DOMAIN-CONTAINING PROTEIN"/>
    <property type="match status" value="1"/>
</dbReference>
<evidence type="ECO:0000313" key="5">
    <source>
        <dbReference type="EMBL" id="ODV97756.1"/>
    </source>
</evidence>
<reference evidence="6" key="1">
    <citation type="submission" date="2016-05" db="EMBL/GenBank/DDBJ databases">
        <title>Comparative genomics of biotechnologically important yeasts.</title>
        <authorList>
            <consortium name="DOE Joint Genome Institute"/>
            <person name="Riley R."/>
            <person name="Haridas S."/>
            <person name="Wolfe K.H."/>
            <person name="Lopes M.R."/>
            <person name="Hittinger C.T."/>
            <person name="Goker M."/>
            <person name="Salamov A."/>
            <person name="Wisecaver J."/>
            <person name="Long T.M."/>
            <person name="Aerts A.L."/>
            <person name="Barry K."/>
            <person name="Choi C."/>
            <person name="Clum A."/>
            <person name="Coughlan A.Y."/>
            <person name="Deshpande S."/>
            <person name="Douglass A.P."/>
            <person name="Hanson S.J."/>
            <person name="Klenk H.-P."/>
            <person name="Labutti K."/>
            <person name="Lapidus A."/>
            <person name="Lindquist E."/>
            <person name="Lipzen A."/>
            <person name="Meier-Kolthoff J.P."/>
            <person name="Ohm R.A."/>
            <person name="Otillar R.P."/>
            <person name="Pangilinan J."/>
            <person name="Peng Y."/>
            <person name="Rokas A."/>
            <person name="Rosa C.A."/>
            <person name="Scheuner C."/>
            <person name="Sibirny A.A."/>
            <person name="Slot J.C."/>
            <person name="Stielow J.B."/>
            <person name="Sun H."/>
            <person name="Kurtzman C.P."/>
            <person name="Blackwell M."/>
            <person name="Grigoriev I.V."/>
            <person name="Jeffries T.W."/>
        </authorList>
    </citation>
    <scope>NUCLEOTIDE SEQUENCE [LARGE SCALE GENOMIC DNA]</scope>
    <source>
        <strain evidence="6">NRRL Y-2460</strain>
    </source>
</reference>
<keyword evidence="2" id="KW-0489">Methyltransferase</keyword>
<dbReference type="Gene3D" id="3.40.50.150">
    <property type="entry name" value="Vaccinia Virus protein VP39"/>
    <property type="match status" value="1"/>
</dbReference>
<dbReference type="InterPro" id="IPR013216">
    <property type="entry name" value="Methyltransf_11"/>
</dbReference>
<evidence type="ECO:0000256" key="3">
    <source>
        <dbReference type="ARBA" id="ARBA00022679"/>
    </source>
</evidence>
<sequence length="336" mass="39448">MSIDHRSVNPNSLNSFNSNHVLYDQVRPDYDKDFVNSFLHKLNAYNFDTNQYRNDLKIVEIASGTGKFTTNLINCGWNNKSNLVTVEPSIGMIESFKKRFPNLNPECILNGSSYEIPLEDNSADIIIVAQGYHWFADTNSLKEMYRILKPKGKLGFIWNFDASSNAHVFFQDENLENYSLDYQNDELKKLSQEFIYNSGNFIKSDVKKLEKLINYLCINTSKWDLIANYIYSYDINVPQYRHGKWRKTFKNQDFFSRNTVFEGFTFKNLNIAKDKVYPYWESRSYITSLSDKEKLKVKNEIDNIIDGFDDKDFVDESKKIIRMFLGSHFFVIDVNK</sequence>
<dbReference type="SUPFAM" id="SSF53335">
    <property type="entry name" value="S-adenosyl-L-methionine-dependent methyltransferases"/>
    <property type="match status" value="1"/>
</dbReference>
<evidence type="ECO:0000256" key="2">
    <source>
        <dbReference type="ARBA" id="ARBA00022603"/>
    </source>
</evidence>
<dbReference type="PANTHER" id="PTHR44942:SF4">
    <property type="entry name" value="METHYLTRANSFERASE TYPE 11 DOMAIN-CONTAINING PROTEIN"/>
    <property type="match status" value="1"/>
</dbReference>
<dbReference type="STRING" id="669874.A0A1E4U171"/>
<dbReference type="EMBL" id="KV454011">
    <property type="protein sequence ID" value="ODV97756.1"/>
    <property type="molecule type" value="Genomic_DNA"/>
</dbReference>
<dbReference type="CDD" id="cd02440">
    <property type="entry name" value="AdoMet_MTases"/>
    <property type="match status" value="1"/>
</dbReference>
<name>A0A1E4U171_PACTA</name>
<keyword evidence="3" id="KW-0808">Transferase</keyword>
<proteinExistence type="inferred from homology"/>
<comment type="similarity">
    <text evidence="1">Belongs to the methyltransferase superfamily.</text>
</comment>